<feature type="chain" id="PRO_5040812505" description="Beta-barrel porin 2" evidence="1">
    <location>
        <begin position="23"/>
        <end position="404"/>
    </location>
</feature>
<reference evidence="2" key="1">
    <citation type="submission" date="2021-10" db="EMBL/GenBank/DDBJ databases">
        <title>Roseicella aerolatum sp. nov., isolated from aerosols of e-waste dismantling site.</title>
        <authorList>
            <person name="Qin T."/>
        </authorList>
    </citation>
    <scope>NUCLEOTIDE SEQUENCE</scope>
    <source>
        <strain evidence="2">GB24</strain>
    </source>
</reference>
<sequence length="404" mass="44384">MRLTLAAATLGLLAVCAAPARAQPAPPGVGFPQIAGEANLGLYTLGTPGSTDRRQRGASSFLFGEIAGGLHLSPQFSIQGLLHVEPVGEVEPNGTWTGLRYQGAYIETLSLNWRPTERLNLFGGKFSAPFGYGHHVFPGILPLIRAHETYLIRESAGFGATATVISSERFGEHDLSAAVFTLDTSLFSNTAFTRKPCCEGDFERFRRNYRAQGGAGNTGRLDNFAIALDGDRIGWLPNFSYHLALLSRGPGRDGTDREWGYAAGARYQVSWQRDLRTLFYAEHVEFRGAGGRPLEAGPELFDEDEGGSLPSEVAVSERRRFTTLGAQTTYGPWRANIAWQRDQRKRSVNPVPTASYLEISAGRELFWGFSADIGYQYARYPLEDEGRRGQSNSLLGVLRYRASF</sequence>
<feature type="signal peptide" evidence="1">
    <location>
        <begin position="1"/>
        <end position="22"/>
    </location>
</feature>
<dbReference type="AlphaFoldDB" id="A0A9X1IHQ5"/>
<evidence type="ECO:0008006" key="4">
    <source>
        <dbReference type="Google" id="ProtNLM"/>
    </source>
</evidence>
<dbReference type="Proteomes" id="UP001139311">
    <property type="component" value="Unassembled WGS sequence"/>
</dbReference>
<accession>A0A9X1IHQ5</accession>
<evidence type="ECO:0000313" key="2">
    <source>
        <dbReference type="EMBL" id="MCB4823588.1"/>
    </source>
</evidence>
<name>A0A9X1IHQ5_9PROT</name>
<proteinExistence type="predicted"/>
<organism evidence="2 3">
    <name type="scientific">Roseicella aerolata</name>
    <dbReference type="NCBI Taxonomy" id="2883479"/>
    <lineage>
        <taxon>Bacteria</taxon>
        <taxon>Pseudomonadati</taxon>
        <taxon>Pseudomonadota</taxon>
        <taxon>Alphaproteobacteria</taxon>
        <taxon>Acetobacterales</taxon>
        <taxon>Roseomonadaceae</taxon>
        <taxon>Roseicella</taxon>
    </lineage>
</organism>
<keyword evidence="1" id="KW-0732">Signal</keyword>
<protein>
    <recommendedName>
        <fullName evidence="4">Beta-barrel porin 2</fullName>
    </recommendedName>
</protein>
<gene>
    <name evidence="2" type="ORF">LHA35_17800</name>
</gene>
<dbReference type="EMBL" id="JAJAQI010000028">
    <property type="protein sequence ID" value="MCB4823588.1"/>
    <property type="molecule type" value="Genomic_DNA"/>
</dbReference>
<keyword evidence="3" id="KW-1185">Reference proteome</keyword>
<comment type="caution">
    <text evidence="2">The sequence shown here is derived from an EMBL/GenBank/DDBJ whole genome shotgun (WGS) entry which is preliminary data.</text>
</comment>
<evidence type="ECO:0000256" key="1">
    <source>
        <dbReference type="SAM" id="SignalP"/>
    </source>
</evidence>
<dbReference type="RefSeq" id="WP_226610486.1">
    <property type="nucleotide sequence ID" value="NZ_JAJAQI010000028.1"/>
</dbReference>
<evidence type="ECO:0000313" key="3">
    <source>
        <dbReference type="Proteomes" id="UP001139311"/>
    </source>
</evidence>